<dbReference type="OrthoDB" id="10429753at2759"/>
<dbReference type="EnsemblMetazoa" id="XM_011682873">
    <property type="protein sequence ID" value="XP_011681175"/>
    <property type="gene ID" value="LOC105446274"/>
</dbReference>
<sequence>MALEQPFTHWPFSSASNGRPGQQNSQRNLDRFKRYDTNNSPFMEISPIPTGREFGTFPRNDRQPKNVARKEVTQNLNHRASRGFLSPEELTPENQFLPILPENEERTRDYPLHEPAFQQDIHQHQGIHQHQVHPDRDTTREPSRGLSLMDRYRDTSSFRRTNSLLEFEQFIGQVGEVPTNQREQNPPHQVPSPQQRQRQQPAMTEQQAFKRLGLIPQQQQQQAYPVQNGGSRRQPNGGLIGVQQYSSGRRQANGGPNVNQRNGLTHPNGIQQPRVVPTLIPSYPTTAKPIHRNPPRKPKQRREKGKERKNLCCGIGLVLAGFVVMSGFVAAFIAITVLNDAWPNSGLLLAGVVFGLLLIIVGFIFACHRCYSMEEYDDTPAPVVGDVHPVWQQSLQRSTLDRPANLEAIPMTDLPLVGGDYNEQPLEPDVHVIDGNLGETLPMNADPSPVANGVPTPLAFATPFSTSLNDYGMY</sequence>
<dbReference type="Proteomes" id="UP000007110">
    <property type="component" value="Unassembled WGS sequence"/>
</dbReference>
<feature type="region of interest" description="Disordered" evidence="1">
    <location>
        <begin position="178"/>
        <end position="205"/>
    </location>
</feature>
<keyword evidence="2" id="KW-1133">Transmembrane helix</keyword>
<proteinExistence type="predicted"/>
<feature type="transmembrane region" description="Helical" evidence="2">
    <location>
        <begin position="311"/>
        <end position="335"/>
    </location>
</feature>
<feature type="compositionally biased region" description="Polar residues" evidence="1">
    <location>
        <begin position="223"/>
        <end position="234"/>
    </location>
</feature>
<evidence type="ECO:0000313" key="4">
    <source>
        <dbReference type="Proteomes" id="UP000007110"/>
    </source>
</evidence>
<evidence type="ECO:0000256" key="1">
    <source>
        <dbReference type="SAM" id="MobiDB-lite"/>
    </source>
</evidence>
<feature type="transmembrane region" description="Helical" evidence="2">
    <location>
        <begin position="347"/>
        <end position="367"/>
    </location>
</feature>
<keyword evidence="2" id="KW-0812">Transmembrane</keyword>
<keyword evidence="4" id="KW-1185">Reference proteome</keyword>
<feature type="region of interest" description="Disordered" evidence="1">
    <location>
        <begin position="123"/>
        <end position="150"/>
    </location>
</feature>
<protein>
    <submittedName>
        <fullName evidence="3">Uncharacterized protein</fullName>
    </submittedName>
</protein>
<dbReference type="KEGG" id="spu:105446274"/>
<feature type="region of interest" description="Disordered" evidence="1">
    <location>
        <begin position="1"/>
        <end position="62"/>
    </location>
</feature>
<accession>A0A7M7HPN1</accession>
<feature type="compositionally biased region" description="Basic and acidic residues" evidence="1">
    <location>
        <begin position="132"/>
        <end position="143"/>
    </location>
</feature>
<feature type="compositionally biased region" description="Low complexity" evidence="1">
    <location>
        <begin position="191"/>
        <end position="205"/>
    </location>
</feature>
<feature type="compositionally biased region" description="Basic residues" evidence="1">
    <location>
        <begin position="289"/>
        <end position="303"/>
    </location>
</feature>
<evidence type="ECO:0000313" key="3">
    <source>
        <dbReference type="EnsemblMetazoa" id="XP_011681175"/>
    </source>
</evidence>
<organism evidence="3 4">
    <name type="scientific">Strongylocentrotus purpuratus</name>
    <name type="common">Purple sea urchin</name>
    <dbReference type="NCBI Taxonomy" id="7668"/>
    <lineage>
        <taxon>Eukaryota</taxon>
        <taxon>Metazoa</taxon>
        <taxon>Echinodermata</taxon>
        <taxon>Eleutherozoa</taxon>
        <taxon>Echinozoa</taxon>
        <taxon>Echinoidea</taxon>
        <taxon>Euechinoidea</taxon>
        <taxon>Echinacea</taxon>
        <taxon>Camarodonta</taxon>
        <taxon>Echinidea</taxon>
        <taxon>Strongylocentrotidae</taxon>
        <taxon>Strongylocentrotus</taxon>
    </lineage>
</organism>
<reference evidence="3" key="2">
    <citation type="submission" date="2021-01" db="UniProtKB">
        <authorList>
            <consortium name="EnsemblMetazoa"/>
        </authorList>
    </citation>
    <scope>IDENTIFICATION</scope>
</reference>
<reference evidence="4" key="1">
    <citation type="submission" date="2015-02" db="EMBL/GenBank/DDBJ databases">
        <title>Genome sequencing for Strongylocentrotus purpuratus.</title>
        <authorList>
            <person name="Murali S."/>
            <person name="Liu Y."/>
            <person name="Vee V."/>
            <person name="English A."/>
            <person name="Wang M."/>
            <person name="Skinner E."/>
            <person name="Han Y."/>
            <person name="Muzny D.M."/>
            <person name="Worley K.C."/>
            <person name="Gibbs R.A."/>
        </authorList>
    </citation>
    <scope>NUCLEOTIDE SEQUENCE</scope>
</reference>
<dbReference type="GeneID" id="105446274"/>
<dbReference type="OMA" id="GFIFACH"/>
<keyword evidence="2" id="KW-0472">Membrane</keyword>
<dbReference type="InParanoid" id="A0A7M7HPN1"/>
<evidence type="ECO:0000256" key="2">
    <source>
        <dbReference type="SAM" id="Phobius"/>
    </source>
</evidence>
<dbReference type="RefSeq" id="XP_011681175.2">
    <property type="nucleotide sequence ID" value="XM_011682873.2"/>
</dbReference>
<feature type="compositionally biased region" description="Polar residues" evidence="1">
    <location>
        <begin position="243"/>
        <end position="271"/>
    </location>
</feature>
<feature type="compositionally biased region" description="Polar residues" evidence="1">
    <location>
        <begin position="11"/>
        <end position="27"/>
    </location>
</feature>
<name>A0A7M7HPN1_STRPU</name>
<feature type="region of interest" description="Disordered" evidence="1">
    <location>
        <begin position="217"/>
        <end position="307"/>
    </location>
</feature>
<dbReference type="AlphaFoldDB" id="A0A7M7HPN1"/>